<accession>A0A2N7WRY6</accession>
<protein>
    <submittedName>
        <fullName evidence="1">Uncharacterized protein</fullName>
    </submittedName>
</protein>
<keyword evidence="2" id="KW-1185">Reference proteome</keyword>
<proteinExistence type="predicted"/>
<dbReference type="Proteomes" id="UP000235777">
    <property type="component" value="Unassembled WGS sequence"/>
</dbReference>
<organism evidence="1 2">
    <name type="scientific">Trinickia symbiotica</name>
    <dbReference type="NCBI Taxonomy" id="863227"/>
    <lineage>
        <taxon>Bacteria</taxon>
        <taxon>Pseudomonadati</taxon>
        <taxon>Pseudomonadota</taxon>
        <taxon>Betaproteobacteria</taxon>
        <taxon>Burkholderiales</taxon>
        <taxon>Burkholderiaceae</taxon>
        <taxon>Trinickia</taxon>
    </lineage>
</organism>
<reference evidence="1 2" key="1">
    <citation type="submission" date="2018-01" db="EMBL/GenBank/DDBJ databases">
        <title>Whole genome analyses suggest that Burkholderia sensu lato contains two further novel genera in the rhizoxinica-symbiotica group Mycetohabitans gen. nov., and Trinickia gen. nov.: implications for the evolution of diazotrophy and nodulation in the Burkholderiaceae.</title>
        <authorList>
            <person name="Estrada-de los Santos P."/>
            <person name="Palmer M."/>
            <person name="Chavez-Ramirez B."/>
            <person name="Beukes C."/>
            <person name="Steenkamp E.T."/>
            <person name="Hirsch A.M."/>
            <person name="Manyaka P."/>
            <person name="Maluk M."/>
            <person name="Lafos M."/>
            <person name="Crook M."/>
            <person name="Gross E."/>
            <person name="Simon M.F."/>
            <person name="Bueno dos Reis Junior F."/>
            <person name="Poole P.S."/>
            <person name="Venter S.N."/>
            <person name="James E.K."/>
        </authorList>
    </citation>
    <scope>NUCLEOTIDE SEQUENCE [LARGE SCALE GENOMIC DNA]</scope>
    <source>
        <strain evidence="1 2">JPY 581</strain>
    </source>
</reference>
<dbReference type="AlphaFoldDB" id="A0A2N7WRY6"/>
<sequence>MPASVGLILCSKESLPPLRLKNVRRTAAIATPSPSPVLVRTIRLSCRSTVRQAEGKHFHISIYA</sequence>
<evidence type="ECO:0000313" key="1">
    <source>
        <dbReference type="EMBL" id="PMS32170.1"/>
    </source>
</evidence>
<comment type="caution">
    <text evidence="1">The sequence shown here is derived from an EMBL/GenBank/DDBJ whole genome shotgun (WGS) entry which is preliminary data.</text>
</comment>
<gene>
    <name evidence="1" type="ORF">C0Z20_27160</name>
</gene>
<evidence type="ECO:0000313" key="2">
    <source>
        <dbReference type="Proteomes" id="UP000235777"/>
    </source>
</evidence>
<name>A0A2N7WRY6_9BURK</name>
<dbReference type="EMBL" id="PNYC01000023">
    <property type="protein sequence ID" value="PMS32170.1"/>
    <property type="molecule type" value="Genomic_DNA"/>
</dbReference>